<evidence type="ECO:0000259" key="6">
    <source>
        <dbReference type="PROSITE" id="PS50109"/>
    </source>
</evidence>
<dbReference type="SMART" id="SM00086">
    <property type="entry name" value="PAC"/>
    <property type="match status" value="2"/>
</dbReference>
<dbReference type="Gene3D" id="1.10.287.130">
    <property type="match status" value="1"/>
</dbReference>
<feature type="domain" description="PAS" evidence="8">
    <location>
        <begin position="131"/>
        <end position="204"/>
    </location>
</feature>
<evidence type="ECO:0000256" key="2">
    <source>
        <dbReference type="ARBA" id="ARBA00012438"/>
    </source>
</evidence>
<evidence type="ECO:0000259" key="7">
    <source>
        <dbReference type="PROSITE" id="PS50110"/>
    </source>
</evidence>
<keyword evidence="3 5" id="KW-0597">Phosphoprotein</keyword>
<dbReference type="SMART" id="SM00448">
    <property type="entry name" value="REC"/>
    <property type="match status" value="2"/>
</dbReference>
<protein>
    <recommendedName>
        <fullName evidence="2">histidine kinase</fullName>
        <ecNumber evidence="2">2.7.13.3</ecNumber>
    </recommendedName>
</protein>
<keyword evidence="11" id="KW-1185">Reference proteome</keyword>
<feature type="domain" description="PAC" evidence="9">
    <location>
        <begin position="205"/>
        <end position="259"/>
    </location>
</feature>
<feature type="domain" description="Response regulatory" evidence="7">
    <location>
        <begin position="2"/>
        <end position="119"/>
    </location>
</feature>
<dbReference type="EMBL" id="JBALHR010000003">
    <property type="protein sequence ID" value="MEH7827662.1"/>
    <property type="molecule type" value="Genomic_DNA"/>
</dbReference>
<evidence type="ECO:0000256" key="4">
    <source>
        <dbReference type="ARBA" id="ARBA00023012"/>
    </source>
</evidence>
<dbReference type="InterPro" id="IPR011006">
    <property type="entry name" value="CheY-like_superfamily"/>
</dbReference>
<dbReference type="CDD" id="cd00130">
    <property type="entry name" value="PAS"/>
    <property type="match status" value="2"/>
</dbReference>
<dbReference type="SMART" id="SM00091">
    <property type="entry name" value="PAS"/>
    <property type="match status" value="2"/>
</dbReference>
<dbReference type="InterPro" id="IPR003661">
    <property type="entry name" value="HisK_dim/P_dom"/>
</dbReference>
<dbReference type="SUPFAM" id="SSF47384">
    <property type="entry name" value="Homodimeric domain of signal transducing histidine kinase"/>
    <property type="match status" value="1"/>
</dbReference>
<sequence length="756" mass="81330">MKIAIVEDNAMIRNVLLAVLEDTPGCTVSGFSAAQPALEACRDSVFDLLIMDYRLPDMTGIDAMRQLRADPRHAHVPIVMVTADSDSLLRLEAIRAGATDFLTKPVNIEELRLRVGNLLALRRAQLEVETREALLSAVIDASSASIVIGDATKPDLPLIYVNRAFEQLSGYDRDQIIGHNCRLLTAETPDHPVRQALREASENRTGGSFRLRNRRPSGEMFWNQIDLHPVPGPGAAARYIVATQTDVTAEVEASRSRDRLGARLSDIAQLSDAWFFEFDRDLRVSYLSPAMAQALDVAPEEVQGLSASRLGPHIQVDPEGGGGTLHDLLARREAAAHLPLRVQRRDGKVCWMQISITPFFTAEGRFDGLRGFASDVSTIIAARDAAQQAERAQAAFVAMMSHELRTPLTAIIGLSELLEGSSTSDAMRGDLQTIRTAATDLTAVLSDVLDHAQLEGGRLQLAASGVNLTGLLSDMVAELKPRAEAAGLALRLEIEGDAAAERRGDADRLRQILRNLIDNALRFTVQGAVTVTLDLPDAARVRLEVADTGVGIPEGDIDRIFQPFVQLDASMGRLHTGRGLGLSLSRKLAEAMGGTLKVQSQPGVGSRFTLDLPLPAMPAPPATANLELAGAPVLIADDNRANRKLLSLMLSRLGAEVTLAEDGRAAVDAWAPGRFAMLLLDINMPAMTGTEVIADIRRQERDKGLDPVPAFAVTANARPEQVETYVAAGFDGCIAKPLSIAALSGAIGNRRPAPQT</sequence>
<dbReference type="InterPro" id="IPR036097">
    <property type="entry name" value="HisK_dim/P_sf"/>
</dbReference>
<dbReference type="NCBIfam" id="TIGR00229">
    <property type="entry name" value="sensory_box"/>
    <property type="match status" value="2"/>
</dbReference>
<dbReference type="Gene3D" id="3.30.565.10">
    <property type="entry name" value="Histidine kinase-like ATPase, C-terminal domain"/>
    <property type="match status" value="1"/>
</dbReference>
<evidence type="ECO:0000259" key="8">
    <source>
        <dbReference type="PROSITE" id="PS50112"/>
    </source>
</evidence>
<dbReference type="PANTHER" id="PTHR45339:SF1">
    <property type="entry name" value="HYBRID SIGNAL TRANSDUCTION HISTIDINE KINASE J"/>
    <property type="match status" value="1"/>
</dbReference>
<keyword evidence="4" id="KW-0902">Two-component regulatory system</keyword>
<dbReference type="PROSITE" id="PS50112">
    <property type="entry name" value="PAS"/>
    <property type="match status" value="1"/>
</dbReference>
<dbReference type="SUPFAM" id="SSF55874">
    <property type="entry name" value="ATPase domain of HSP90 chaperone/DNA topoisomerase II/histidine kinase"/>
    <property type="match status" value="1"/>
</dbReference>
<evidence type="ECO:0000313" key="10">
    <source>
        <dbReference type="EMBL" id="MEH7827662.1"/>
    </source>
</evidence>
<dbReference type="InterPro" id="IPR001610">
    <property type="entry name" value="PAC"/>
</dbReference>
<dbReference type="InterPro" id="IPR013656">
    <property type="entry name" value="PAS_4"/>
</dbReference>
<dbReference type="Pfam" id="PF08448">
    <property type="entry name" value="PAS_4"/>
    <property type="match status" value="1"/>
</dbReference>
<dbReference type="PROSITE" id="PS50110">
    <property type="entry name" value="RESPONSE_REGULATORY"/>
    <property type="match status" value="2"/>
</dbReference>
<evidence type="ECO:0000313" key="11">
    <source>
        <dbReference type="Proteomes" id="UP001431963"/>
    </source>
</evidence>
<feature type="domain" description="PAC" evidence="9">
    <location>
        <begin position="336"/>
        <end position="388"/>
    </location>
</feature>
<feature type="modified residue" description="4-aspartylphosphate" evidence="5">
    <location>
        <position position="52"/>
    </location>
</feature>
<evidence type="ECO:0000259" key="9">
    <source>
        <dbReference type="PROSITE" id="PS50113"/>
    </source>
</evidence>
<accession>A0ABU8BTS6</accession>
<dbReference type="Proteomes" id="UP001431963">
    <property type="component" value="Unassembled WGS sequence"/>
</dbReference>
<gene>
    <name evidence="10" type="ORF">V6590_05845</name>
</gene>
<proteinExistence type="predicted"/>
<dbReference type="CDD" id="cd16922">
    <property type="entry name" value="HATPase_EvgS-ArcB-TorS-like"/>
    <property type="match status" value="1"/>
</dbReference>
<dbReference type="SMART" id="SM00388">
    <property type="entry name" value="HisKA"/>
    <property type="match status" value="1"/>
</dbReference>
<feature type="modified residue" description="4-aspartylphosphate" evidence="5">
    <location>
        <position position="681"/>
    </location>
</feature>
<feature type="domain" description="Response regulatory" evidence="7">
    <location>
        <begin position="632"/>
        <end position="751"/>
    </location>
</feature>
<feature type="domain" description="Histidine kinase" evidence="6">
    <location>
        <begin position="399"/>
        <end position="616"/>
    </location>
</feature>
<dbReference type="CDD" id="cd17546">
    <property type="entry name" value="REC_hyHK_CKI1_RcsC-like"/>
    <property type="match status" value="1"/>
</dbReference>
<dbReference type="InterPro" id="IPR004358">
    <property type="entry name" value="Sig_transdc_His_kin-like_C"/>
</dbReference>
<evidence type="ECO:0000256" key="3">
    <source>
        <dbReference type="ARBA" id="ARBA00022553"/>
    </source>
</evidence>
<dbReference type="Pfam" id="PF00512">
    <property type="entry name" value="HisKA"/>
    <property type="match status" value="1"/>
</dbReference>
<dbReference type="Gene3D" id="3.30.450.20">
    <property type="entry name" value="PAS domain"/>
    <property type="match status" value="2"/>
</dbReference>
<dbReference type="RefSeq" id="WP_335420893.1">
    <property type="nucleotide sequence ID" value="NZ_JBALHR010000003.1"/>
</dbReference>
<dbReference type="InterPro" id="IPR003594">
    <property type="entry name" value="HATPase_dom"/>
</dbReference>
<dbReference type="EC" id="2.7.13.3" evidence="2"/>
<dbReference type="Pfam" id="PF00072">
    <property type="entry name" value="Response_reg"/>
    <property type="match status" value="2"/>
</dbReference>
<reference evidence="10" key="1">
    <citation type="submission" date="2024-02" db="EMBL/GenBank/DDBJ databases">
        <title>Genome sequences of strain Gemmobacter sp. JM10B15.</title>
        <authorList>
            <person name="Zhang M."/>
        </authorList>
    </citation>
    <scope>NUCLEOTIDE SEQUENCE</scope>
    <source>
        <strain evidence="10">JM10B15</strain>
    </source>
</reference>
<dbReference type="PANTHER" id="PTHR45339">
    <property type="entry name" value="HYBRID SIGNAL TRANSDUCTION HISTIDINE KINASE J"/>
    <property type="match status" value="1"/>
</dbReference>
<dbReference type="PROSITE" id="PS50109">
    <property type="entry name" value="HIS_KIN"/>
    <property type="match status" value="1"/>
</dbReference>
<evidence type="ECO:0000256" key="1">
    <source>
        <dbReference type="ARBA" id="ARBA00000085"/>
    </source>
</evidence>
<comment type="caution">
    <text evidence="10">The sequence shown here is derived from an EMBL/GenBank/DDBJ whole genome shotgun (WGS) entry which is preliminary data.</text>
</comment>
<dbReference type="CDD" id="cd00082">
    <property type="entry name" value="HisKA"/>
    <property type="match status" value="1"/>
</dbReference>
<name>A0ABU8BTS6_9RHOB</name>
<dbReference type="PRINTS" id="PR00344">
    <property type="entry name" value="BCTRLSENSOR"/>
</dbReference>
<dbReference type="Pfam" id="PF13426">
    <property type="entry name" value="PAS_9"/>
    <property type="match status" value="1"/>
</dbReference>
<dbReference type="Gene3D" id="3.40.50.2300">
    <property type="match status" value="2"/>
</dbReference>
<organism evidence="10 11">
    <name type="scientific">Gemmobacter denitrificans</name>
    <dbReference type="NCBI Taxonomy" id="3123040"/>
    <lineage>
        <taxon>Bacteria</taxon>
        <taxon>Pseudomonadati</taxon>
        <taxon>Pseudomonadota</taxon>
        <taxon>Alphaproteobacteria</taxon>
        <taxon>Rhodobacterales</taxon>
        <taxon>Paracoccaceae</taxon>
        <taxon>Gemmobacter</taxon>
    </lineage>
</organism>
<dbReference type="InterPro" id="IPR000700">
    <property type="entry name" value="PAS-assoc_C"/>
</dbReference>
<dbReference type="InterPro" id="IPR001789">
    <property type="entry name" value="Sig_transdc_resp-reg_receiver"/>
</dbReference>
<dbReference type="SUPFAM" id="SSF55785">
    <property type="entry name" value="PYP-like sensor domain (PAS domain)"/>
    <property type="match status" value="2"/>
</dbReference>
<dbReference type="InterPro" id="IPR036890">
    <property type="entry name" value="HATPase_C_sf"/>
</dbReference>
<dbReference type="SUPFAM" id="SSF52172">
    <property type="entry name" value="CheY-like"/>
    <property type="match status" value="2"/>
</dbReference>
<evidence type="ECO:0000256" key="5">
    <source>
        <dbReference type="PROSITE-ProRule" id="PRU00169"/>
    </source>
</evidence>
<dbReference type="InterPro" id="IPR005467">
    <property type="entry name" value="His_kinase_dom"/>
</dbReference>
<dbReference type="SMART" id="SM00387">
    <property type="entry name" value="HATPase_c"/>
    <property type="match status" value="1"/>
</dbReference>
<dbReference type="InterPro" id="IPR035965">
    <property type="entry name" value="PAS-like_dom_sf"/>
</dbReference>
<dbReference type="PROSITE" id="PS50113">
    <property type="entry name" value="PAC"/>
    <property type="match status" value="2"/>
</dbReference>
<dbReference type="InterPro" id="IPR000014">
    <property type="entry name" value="PAS"/>
</dbReference>
<dbReference type="Pfam" id="PF02518">
    <property type="entry name" value="HATPase_c"/>
    <property type="match status" value="1"/>
</dbReference>
<comment type="catalytic activity">
    <reaction evidence="1">
        <text>ATP + protein L-histidine = ADP + protein N-phospho-L-histidine.</text>
        <dbReference type="EC" id="2.7.13.3"/>
    </reaction>
</comment>